<dbReference type="RefSeq" id="WP_377344549.1">
    <property type="nucleotide sequence ID" value="NZ_JBHLTP010000001.1"/>
</dbReference>
<name>A0ABV6LI62_9BACI</name>
<proteinExistence type="predicted"/>
<reference evidence="1 2" key="1">
    <citation type="submission" date="2024-09" db="EMBL/GenBank/DDBJ databases">
        <authorList>
            <person name="Sun Q."/>
            <person name="Mori K."/>
        </authorList>
    </citation>
    <scope>NUCLEOTIDE SEQUENCE [LARGE SCALE GENOMIC DNA]</scope>
    <source>
        <strain evidence="1 2">NCAIM B.02529</strain>
    </source>
</reference>
<dbReference type="Proteomes" id="UP001589836">
    <property type="component" value="Unassembled WGS sequence"/>
</dbReference>
<protein>
    <recommendedName>
        <fullName evidence="3">YtxH domain-containing protein</fullName>
    </recommendedName>
</protein>
<sequence length="144" mass="16134">MWKKLMSINNPWGWLTAGVLVLTFSEDARKGTRKALVKGVGASMYLGDQVKKLASGTGKGFTHLLEEAKEEKEHMSLSDGMGDSMKAGMYDAADKTKETYYKTKERIGNIFDNPSDTQAVHNVMNDDMMKNKMNEIAEEFDLDQ</sequence>
<evidence type="ECO:0000313" key="2">
    <source>
        <dbReference type="Proteomes" id="UP001589836"/>
    </source>
</evidence>
<dbReference type="EMBL" id="JBHLTP010000001">
    <property type="protein sequence ID" value="MFC0522064.1"/>
    <property type="molecule type" value="Genomic_DNA"/>
</dbReference>
<gene>
    <name evidence="1" type="ORF">ACFFGV_00480</name>
</gene>
<comment type="caution">
    <text evidence="1">The sequence shown here is derived from an EMBL/GenBank/DDBJ whole genome shotgun (WGS) entry which is preliminary data.</text>
</comment>
<accession>A0ABV6LI62</accession>
<evidence type="ECO:0008006" key="3">
    <source>
        <dbReference type="Google" id="ProtNLM"/>
    </source>
</evidence>
<keyword evidence="2" id="KW-1185">Reference proteome</keyword>
<organism evidence="1 2">
    <name type="scientific">Pontibacillus salicampi</name>
    <dbReference type="NCBI Taxonomy" id="1449801"/>
    <lineage>
        <taxon>Bacteria</taxon>
        <taxon>Bacillati</taxon>
        <taxon>Bacillota</taxon>
        <taxon>Bacilli</taxon>
        <taxon>Bacillales</taxon>
        <taxon>Bacillaceae</taxon>
        <taxon>Pontibacillus</taxon>
    </lineage>
</organism>
<evidence type="ECO:0000313" key="1">
    <source>
        <dbReference type="EMBL" id="MFC0522064.1"/>
    </source>
</evidence>